<accession>R1GY30</accession>
<feature type="domain" description="O-methyltransferase C-terminal" evidence="4">
    <location>
        <begin position="186"/>
        <end position="339"/>
    </location>
</feature>
<dbReference type="Proteomes" id="UP000013526">
    <property type="component" value="Unassembled WGS sequence"/>
</dbReference>
<evidence type="ECO:0000259" key="4">
    <source>
        <dbReference type="Pfam" id="PF00891"/>
    </source>
</evidence>
<dbReference type="InterPro" id="IPR029063">
    <property type="entry name" value="SAM-dependent_MTases_sf"/>
</dbReference>
<dbReference type="SUPFAM" id="SSF53335">
    <property type="entry name" value="S-adenosyl-L-methionine-dependent methyltransferases"/>
    <property type="match status" value="1"/>
</dbReference>
<dbReference type="Gene3D" id="3.40.50.150">
    <property type="entry name" value="Vaccinia Virus protein VP39"/>
    <property type="match status" value="1"/>
</dbReference>
<organism evidence="6 7">
    <name type="scientific">Aeromonas molluscorum 848</name>
    <dbReference type="NCBI Taxonomy" id="1268236"/>
    <lineage>
        <taxon>Bacteria</taxon>
        <taxon>Pseudomonadati</taxon>
        <taxon>Pseudomonadota</taxon>
        <taxon>Gammaproteobacteria</taxon>
        <taxon>Aeromonadales</taxon>
        <taxon>Aeromonadaceae</taxon>
        <taxon>Aeromonas</taxon>
    </lineage>
</organism>
<feature type="domain" description="BVU-1015-like N-terminal dimerisation-like" evidence="5">
    <location>
        <begin position="21"/>
        <end position="91"/>
    </location>
</feature>
<gene>
    <name evidence="6" type="ORF">G113_04061</name>
</gene>
<keyword evidence="1 6" id="KW-0489">Methyltransferase</keyword>
<keyword evidence="3" id="KW-0949">S-adenosyl-L-methionine</keyword>
<evidence type="ECO:0000259" key="5">
    <source>
        <dbReference type="Pfam" id="PF21212"/>
    </source>
</evidence>
<dbReference type="InterPro" id="IPR001077">
    <property type="entry name" value="COMT_C"/>
</dbReference>
<dbReference type="Pfam" id="PF00891">
    <property type="entry name" value="Methyltransf_2"/>
    <property type="match status" value="1"/>
</dbReference>
<dbReference type="InterPro" id="IPR049480">
    <property type="entry name" value="BVU_1015-like_N"/>
</dbReference>
<dbReference type="Pfam" id="PF21212">
    <property type="entry name" value="Dimerisation2-like_dom"/>
    <property type="match status" value="1"/>
</dbReference>
<evidence type="ECO:0000256" key="1">
    <source>
        <dbReference type="ARBA" id="ARBA00022603"/>
    </source>
</evidence>
<dbReference type="Gene3D" id="1.10.10.10">
    <property type="entry name" value="Winged helix-like DNA-binding domain superfamily/Winged helix DNA-binding domain"/>
    <property type="match status" value="1"/>
</dbReference>
<dbReference type="AlphaFoldDB" id="R1GY30"/>
<evidence type="ECO:0000313" key="6">
    <source>
        <dbReference type="EMBL" id="EOD56400.1"/>
    </source>
</evidence>
<dbReference type="GO" id="GO:0032259">
    <property type="term" value="P:methylation"/>
    <property type="evidence" value="ECO:0007669"/>
    <property type="project" value="UniProtKB-KW"/>
</dbReference>
<reference evidence="6 7" key="1">
    <citation type="journal article" date="2013" name="Genome Announc.">
        <title>Draft Genome Sequence of Aeromonas molluscorum Strain 848TT, Isolated from Bivalve Molluscs.</title>
        <authorList>
            <person name="Spataro N."/>
            <person name="Farfan M."/>
            <person name="Albarral V."/>
            <person name="Sanglas A."/>
            <person name="Loren J.G."/>
            <person name="Fuste M.C."/>
            <person name="Bosch E."/>
        </authorList>
    </citation>
    <scope>NUCLEOTIDE SEQUENCE [LARGE SCALE GENOMIC DNA]</scope>
    <source>
        <strain evidence="6 7">848</strain>
    </source>
</reference>
<dbReference type="CDD" id="cd02440">
    <property type="entry name" value="AdoMet_MTases"/>
    <property type="match status" value="1"/>
</dbReference>
<evidence type="ECO:0000313" key="7">
    <source>
        <dbReference type="Proteomes" id="UP000013526"/>
    </source>
</evidence>
<sequence length="364" mass="40317">MADPVKHYQSEGHDALSAISQAQRIAFAPMLFQASWCLREIGVLAYLEDRGKEGATTAEIASHCAIGEYGAGVLLDMGLGGGLCHLVGDHYVLGKVGKYLQNDPMTRVNMDFTQHVCYQPLAHLLDAIRAGKPEGLQVFNPEWATIYPHLDALPEPARASWFAFDHFYSDWAFQQAQEHVLGYAPRTLYDVGGNTGKWALSCAARDPELEVTILDLPEQLALAQPRIEAAGMTARVTGHGVNMLDAEGPLPGEADIWWMSQFLDCFSHAQIVVILKRIRQHMKPGARVCILELFWDRQSFEAASFSLNATSLYFTAIANGNSRFYHSKEMYQCLREAGFHVEAEHEIPGPGHTLLVARPLPQPS</sequence>
<comment type="caution">
    <text evidence="6">The sequence shown here is derived from an EMBL/GenBank/DDBJ whole genome shotgun (WGS) entry which is preliminary data.</text>
</comment>
<dbReference type="PANTHER" id="PTHR43712">
    <property type="entry name" value="PUTATIVE (AFU_ORTHOLOGUE AFUA_4G14580)-RELATED"/>
    <property type="match status" value="1"/>
</dbReference>
<keyword evidence="7" id="KW-1185">Reference proteome</keyword>
<keyword evidence="2 6" id="KW-0808">Transferase</keyword>
<dbReference type="PANTHER" id="PTHR43712:SF2">
    <property type="entry name" value="O-METHYLTRANSFERASE CICE"/>
    <property type="match status" value="1"/>
</dbReference>
<dbReference type="InterPro" id="IPR016461">
    <property type="entry name" value="COMT-like"/>
</dbReference>
<dbReference type="EMBL" id="AQGQ01000013">
    <property type="protein sequence ID" value="EOD56400.1"/>
    <property type="molecule type" value="Genomic_DNA"/>
</dbReference>
<evidence type="ECO:0000256" key="3">
    <source>
        <dbReference type="ARBA" id="ARBA00022691"/>
    </source>
</evidence>
<dbReference type="InterPro" id="IPR036388">
    <property type="entry name" value="WH-like_DNA-bd_sf"/>
</dbReference>
<protein>
    <submittedName>
        <fullName evidence="6">SAM-dependent O-methyltransferase</fullName>
    </submittedName>
</protein>
<evidence type="ECO:0000256" key="2">
    <source>
        <dbReference type="ARBA" id="ARBA00022679"/>
    </source>
</evidence>
<dbReference type="PROSITE" id="PS51683">
    <property type="entry name" value="SAM_OMT_II"/>
    <property type="match status" value="1"/>
</dbReference>
<dbReference type="PATRIC" id="fig|1268236.3.peg.812"/>
<dbReference type="Gene3D" id="1.20.58.1390">
    <property type="match status" value="1"/>
</dbReference>
<proteinExistence type="predicted"/>
<name>R1GY30_9GAMM</name>
<dbReference type="GO" id="GO:0008171">
    <property type="term" value="F:O-methyltransferase activity"/>
    <property type="evidence" value="ECO:0007669"/>
    <property type="project" value="InterPro"/>
</dbReference>